<dbReference type="RefSeq" id="XP_040942353.1">
    <property type="nucleotide sequence ID" value="XM_041086419.1"/>
</dbReference>
<dbReference type="PANTHER" id="PTHR48200">
    <property type="entry name" value="PROTEIN, PUTATIVE-RELATED"/>
    <property type="match status" value="1"/>
</dbReference>
<reference evidence="4" key="2">
    <citation type="submission" date="2025-08" db="UniProtKB">
        <authorList>
            <consortium name="RefSeq"/>
        </authorList>
    </citation>
    <scope>IDENTIFICATION</scope>
</reference>
<dbReference type="PANTHER" id="PTHR48200:SF1">
    <property type="entry name" value="AMINOTRANSFERASE-LIKE PLANT MOBILE DOMAIN-CONTAINING PROTEIN"/>
    <property type="match status" value="1"/>
</dbReference>
<gene>
    <name evidence="4" type="primary">LOC121213618</name>
</gene>
<accession>A0ABM2ZI63</accession>
<feature type="domain" description="DUF7745" evidence="2">
    <location>
        <begin position="16"/>
        <end position="369"/>
    </location>
</feature>
<keyword evidence="3" id="KW-1185">Reference proteome</keyword>
<evidence type="ECO:0000313" key="3">
    <source>
        <dbReference type="Proteomes" id="UP000818029"/>
    </source>
</evidence>
<sequence length="399" mass="46415">MRLSKLGLRQHNKRKWNDEIKQLFYSSYGDLPYLLDVKVDKRLFRALAQFWNSAYCCFTFGSVDLVPTVEEYTALLRCSKIQVDKAYSRAANVLTFLKKLVNITRMSEQWVVARIKQKGDSKCIPWKNLRDLIQVHLDMKKRVDVFALSIYGLVVFPKALGHIDEAVTDLFDQLDKGVTPVPAILAETFRSLNECRRVGEGRFIGCAQLLLAWFHSHFRKVDKFSYRVFSETYSSLKEIVEIPMQDGALEERWIAILQNLQEEDIEWRAPWLLSDEILYRCGDFDWVPLLGIWGAIGYALLLVLRQYRSRQFVPTTQGLAQSELSYKCDGYKKKIREMTNAWRQTRRLKRLSVGPPMTPEYISWLGRRVNDNIPVPGQGDSQLVEKHVHMVPSELEIIK</sequence>
<dbReference type="InterPro" id="IPR056647">
    <property type="entry name" value="DUF7745"/>
</dbReference>
<feature type="transmembrane region" description="Helical" evidence="1">
    <location>
        <begin position="286"/>
        <end position="304"/>
    </location>
</feature>
<name>A0ABM2ZI63_GOSHI</name>
<keyword evidence="1" id="KW-0812">Transmembrane</keyword>
<dbReference type="Pfam" id="PF24924">
    <property type="entry name" value="DUF7745"/>
    <property type="match status" value="1"/>
</dbReference>
<keyword evidence="1" id="KW-0472">Membrane</keyword>
<dbReference type="Proteomes" id="UP000818029">
    <property type="component" value="Chromosome D01"/>
</dbReference>
<protein>
    <recommendedName>
        <fullName evidence="2">DUF7745 domain-containing protein</fullName>
    </recommendedName>
</protein>
<keyword evidence="1" id="KW-1133">Transmembrane helix</keyword>
<evidence type="ECO:0000259" key="2">
    <source>
        <dbReference type="Pfam" id="PF24924"/>
    </source>
</evidence>
<organism evidence="3 4">
    <name type="scientific">Gossypium hirsutum</name>
    <name type="common">Upland cotton</name>
    <name type="synonym">Gossypium mexicanum</name>
    <dbReference type="NCBI Taxonomy" id="3635"/>
    <lineage>
        <taxon>Eukaryota</taxon>
        <taxon>Viridiplantae</taxon>
        <taxon>Streptophyta</taxon>
        <taxon>Embryophyta</taxon>
        <taxon>Tracheophyta</taxon>
        <taxon>Spermatophyta</taxon>
        <taxon>Magnoliopsida</taxon>
        <taxon>eudicotyledons</taxon>
        <taxon>Gunneridae</taxon>
        <taxon>Pentapetalae</taxon>
        <taxon>rosids</taxon>
        <taxon>malvids</taxon>
        <taxon>Malvales</taxon>
        <taxon>Malvaceae</taxon>
        <taxon>Malvoideae</taxon>
        <taxon>Gossypium</taxon>
    </lineage>
</organism>
<evidence type="ECO:0000256" key="1">
    <source>
        <dbReference type="SAM" id="Phobius"/>
    </source>
</evidence>
<proteinExistence type="predicted"/>
<evidence type="ECO:0000313" key="4">
    <source>
        <dbReference type="RefSeq" id="XP_040942353.1"/>
    </source>
</evidence>
<reference evidence="3" key="1">
    <citation type="journal article" date="2020" name="Nat. Genet.">
        <title>Genomic diversifications of five Gossypium allopolyploid species and their impact on cotton improvement.</title>
        <authorList>
            <person name="Chen Z.J."/>
            <person name="Sreedasyam A."/>
            <person name="Ando A."/>
            <person name="Song Q."/>
            <person name="De Santiago L.M."/>
            <person name="Hulse-Kemp A.M."/>
            <person name="Ding M."/>
            <person name="Ye W."/>
            <person name="Kirkbride R.C."/>
            <person name="Jenkins J."/>
            <person name="Plott C."/>
            <person name="Lovell J."/>
            <person name="Lin Y.M."/>
            <person name="Vaughn R."/>
            <person name="Liu B."/>
            <person name="Simpson S."/>
            <person name="Scheffler B.E."/>
            <person name="Wen L."/>
            <person name="Saski C.A."/>
            <person name="Grover C.E."/>
            <person name="Hu G."/>
            <person name="Conover J.L."/>
            <person name="Carlson J.W."/>
            <person name="Shu S."/>
            <person name="Boston L.B."/>
            <person name="Williams M."/>
            <person name="Peterson D.G."/>
            <person name="McGee K."/>
            <person name="Jones D.C."/>
            <person name="Wendel J.F."/>
            <person name="Stelly D.M."/>
            <person name="Grimwood J."/>
            <person name="Schmutz J."/>
        </authorList>
    </citation>
    <scope>NUCLEOTIDE SEQUENCE [LARGE SCALE GENOMIC DNA]</scope>
    <source>
        <strain evidence="3">cv. TM-1</strain>
    </source>
</reference>
<dbReference type="GeneID" id="121213618"/>